<dbReference type="Gramene" id="OB02G35160.1">
    <property type="protein sequence ID" value="OB02G35160.1"/>
    <property type="gene ID" value="OB02G35160"/>
</dbReference>
<dbReference type="Proteomes" id="UP000006038">
    <property type="component" value="Unassembled WGS sequence"/>
</dbReference>
<organism evidence="1">
    <name type="scientific">Oryza brachyantha</name>
    <name type="common">malo sina</name>
    <dbReference type="NCBI Taxonomy" id="4533"/>
    <lineage>
        <taxon>Eukaryota</taxon>
        <taxon>Viridiplantae</taxon>
        <taxon>Streptophyta</taxon>
        <taxon>Embryophyta</taxon>
        <taxon>Tracheophyta</taxon>
        <taxon>Spermatophyta</taxon>
        <taxon>Magnoliopsida</taxon>
        <taxon>Liliopsida</taxon>
        <taxon>Poales</taxon>
        <taxon>Poaceae</taxon>
        <taxon>BOP clade</taxon>
        <taxon>Oryzoideae</taxon>
        <taxon>Oryzeae</taxon>
        <taxon>Oryzinae</taxon>
        <taxon>Oryza</taxon>
    </lineage>
</organism>
<proteinExistence type="predicted"/>
<keyword evidence="2" id="KW-1185">Reference proteome</keyword>
<sequence length="50" mass="5960">MTYASDGTQFEEINRYTNICKYVFTPQGKKHKTHVLQCLNLRRVAVLWTR</sequence>
<dbReference type="EnsemblPlants" id="OB02G35160.1">
    <property type="protein sequence ID" value="OB02G35160.1"/>
    <property type="gene ID" value="OB02G35160"/>
</dbReference>
<dbReference type="HOGENOM" id="CLU_3127506_0_0_1"/>
<reference evidence="1" key="1">
    <citation type="submission" date="2013-04" db="UniProtKB">
        <authorList>
            <consortium name="EnsemblPlants"/>
        </authorList>
    </citation>
    <scope>IDENTIFICATION</scope>
</reference>
<accession>J3LFU9</accession>
<evidence type="ECO:0000313" key="1">
    <source>
        <dbReference type="EnsemblPlants" id="OB02G35160.1"/>
    </source>
</evidence>
<name>J3LFU9_ORYBR</name>
<evidence type="ECO:0000313" key="2">
    <source>
        <dbReference type="Proteomes" id="UP000006038"/>
    </source>
</evidence>
<protein>
    <submittedName>
        <fullName evidence="1">Uncharacterized protein</fullName>
    </submittedName>
</protein>
<dbReference type="AlphaFoldDB" id="J3LFU9"/>